<evidence type="ECO:0000313" key="1">
    <source>
        <dbReference type="EMBL" id="SES83755.1"/>
    </source>
</evidence>
<protein>
    <submittedName>
        <fullName evidence="1">Uncharacterized protein</fullName>
    </submittedName>
</protein>
<gene>
    <name evidence="1" type="ORF">SAMN04488587_1179</name>
</gene>
<dbReference type="RefSeq" id="WP_091689705.1">
    <property type="nucleotide sequence ID" value="NZ_CAAGSJ010000005.1"/>
</dbReference>
<dbReference type="OrthoDB" id="374621at2157"/>
<dbReference type="EMBL" id="FOHQ01000003">
    <property type="protein sequence ID" value="SES83755.1"/>
    <property type="molecule type" value="Genomic_DNA"/>
</dbReference>
<name>A0A1H9ZQW1_9EURY</name>
<dbReference type="AlphaFoldDB" id="A0A1H9ZQW1"/>
<keyword evidence="2" id="KW-1185">Reference proteome</keyword>
<proteinExistence type="predicted"/>
<sequence>MIESDVVEVVKLHKELEELQKKIAAKVPLDELLDESFMRIYTFFGFVTVQELIDACEGLIGLAYSDIDKNDEKYNEYIRDNTSFDNWSEMIGKATLLWAEKQLEKK</sequence>
<organism evidence="1 2">
    <name type="scientific">Methanococcoides vulcani</name>
    <dbReference type="NCBI Taxonomy" id="1353158"/>
    <lineage>
        <taxon>Archaea</taxon>
        <taxon>Methanobacteriati</taxon>
        <taxon>Methanobacteriota</taxon>
        <taxon>Stenosarchaea group</taxon>
        <taxon>Methanomicrobia</taxon>
        <taxon>Methanosarcinales</taxon>
        <taxon>Methanosarcinaceae</taxon>
        <taxon>Methanococcoides</taxon>
    </lineage>
</organism>
<reference evidence="2" key="1">
    <citation type="submission" date="2016-10" db="EMBL/GenBank/DDBJ databases">
        <authorList>
            <person name="Varghese N."/>
            <person name="Submissions S."/>
        </authorList>
    </citation>
    <scope>NUCLEOTIDE SEQUENCE [LARGE SCALE GENOMIC DNA]</scope>
    <source>
        <strain evidence="2">SLH 33</strain>
    </source>
</reference>
<dbReference type="Proteomes" id="UP000243338">
    <property type="component" value="Unassembled WGS sequence"/>
</dbReference>
<evidence type="ECO:0000313" key="2">
    <source>
        <dbReference type="Proteomes" id="UP000243338"/>
    </source>
</evidence>
<accession>A0A1H9ZQW1</accession>